<accession>A0A818S1I2</accession>
<feature type="compositionally biased region" description="Acidic residues" evidence="1">
    <location>
        <begin position="166"/>
        <end position="182"/>
    </location>
</feature>
<comment type="caution">
    <text evidence="2">The sequence shown here is derived from an EMBL/GenBank/DDBJ whole genome shotgun (WGS) entry which is preliminary data.</text>
</comment>
<evidence type="ECO:0000256" key="1">
    <source>
        <dbReference type="SAM" id="MobiDB-lite"/>
    </source>
</evidence>
<gene>
    <name evidence="2" type="ORF">GRG538_LOCUS26021</name>
</gene>
<feature type="compositionally biased region" description="Basic and acidic residues" evidence="1">
    <location>
        <begin position="153"/>
        <end position="165"/>
    </location>
</feature>
<dbReference type="Proteomes" id="UP000663872">
    <property type="component" value="Unassembled WGS sequence"/>
</dbReference>
<sequence length="338" mass="39301">MAINEYVFKPLSQYLLKKEINSVFTLCSSNEDGVIGQPDFAFFHNDIVKLVIEVKTIWSLTAPDNLAADYRISGPQVRLPVEQIFGYMRINNLKYGILTNYESFYFMKREKMLLHISTAIKSTDVDLSVYRALFYIIHLSIEDHLCSPNTSVNDDKTYDSDQDEIKGDEEDHESEEDNDNDDVYSPKRKKKRSEQYQSSKSKQIKLMNEAIGYGQNGCVFKCLYNNTEYATKICDTTKNTNDVYIFCLRRFNGSLDYFIIIDSLIPKKHQTIHRNRIDDYIKYLDEHDSSIYVPVCSNIFKMENIPPDLLFSMIHPLPTCPADELALILNHTRNFIFD</sequence>
<reference evidence="2" key="1">
    <citation type="submission" date="2021-02" db="EMBL/GenBank/DDBJ databases">
        <authorList>
            <person name="Nowell W R."/>
        </authorList>
    </citation>
    <scope>NUCLEOTIDE SEQUENCE</scope>
</reference>
<evidence type="ECO:0000313" key="2">
    <source>
        <dbReference type="EMBL" id="CAF3665415.1"/>
    </source>
</evidence>
<dbReference type="AlphaFoldDB" id="A0A818S1I2"/>
<name>A0A818S1I2_9BILA</name>
<dbReference type="EMBL" id="CAJNYT010004476">
    <property type="protein sequence ID" value="CAF3665415.1"/>
    <property type="molecule type" value="Genomic_DNA"/>
</dbReference>
<feature type="region of interest" description="Disordered" evidence="1">
    <location>
        <begin position="152"/>
        <end position="200"/>
    </location>
</feature>
<organism evidence="2 3">
    <name type="scientific">Rotaria socialis</name>
    <dbReference type="NCBI Taxonomy" id="392032"/>
    <lineage>
        <taxon>Eukaryota</taxon>
        <taxon>Metazoa</taxon>
        <taxon>Spiralia</taxon>
        <taxon>Gnathifera</taxon>
        <taxon>Rotifera</taxon>
        <taxon>Eurotatoria</taxon>
        <taxon>Bdelloidea</taxon>
        <taxon>Philodinida</taxon>
        <taxon>Philodinidae</taxon>
        <taxon>Rotaria</taxon>
    </lineage>
</organism>
<proteinExistence type="predicted"/>
<evidence type="ECO:0000313" key="3">
    <source>
        <dbReference type="Proteomes" id="UP000663872"/>
    </source>
</evidence>
<protein>
    <submittedName>
        <fullName evidence="2">Uncharacterized protein</fullName>
    </submittedName>
</protein>